<dbReference type="Proteomes" id="UP001281447">
    <property type="component" value="Unassembled WGS sequence"/>
</dbReference>
<keyword evidence="1" id="KW-1133">Transmembrane helix</keyword>
<keyword evidence="1" id="KW-0472">Membrane</keyword>
<reference evidence="2 3" key="1">
    <citation type="submission" date="2023-10" db="EMBL/GenBank/DDBJ databases">
        <title>Virgibacillus halophilus 5B73C genome.</title>
        <authorList>
            <person name="Miliotis G."/>
            <person name="Sengupta P."/>
            <person name="Hameed A."/>
            <person name="Chuvochina M."/>
            <person name="Mcdonagh F."/>
            <person name="Simpson A.C."/>
            <person name="Singh N.K."/>
            <person name="Rekha P.D."/>
            <person name="Raman K."/>
            <person name="Hugenholtz P."/>
            <person name="Venkateswaran K."/>
        </authorList>
    </citation>
    <scope>NUCLEOTIDE SEQUENCE [LARGE SCALE GENOMIC DNA]</scope>
    <source>
        <strain evidence="2 3">5B73C</strain>
    </source>
</reference>
<organism evidence="2 3">
    <name type="scientific">Tigheibacillus halophilus</name>
    <dbReference type="NCBI Taxonomy" id="361280"/>
    <lineage>
        <taxon>Bacteria</taxon>
        <taxon>Bacillati</taxon>
        <taxon>Bacillota</taxon>
        <taxon>Bacilli</taxon>
        <taxon>Bacillales</taxon>
        <taxon>Bacillaceae</taxon>
        <taxon>Tigheibacillus</taxon>
    </lineage>
</organism>
<evidence type="ECO:0000313" key="3">
    <source>
        <dbReference type="Proteomes" id="UP001281447"/>
    </source>
</evidence>
<feature type="transmembrane region" description="Helical" evidence="1">
    <location>
        <begin position="7"/>
        <end position="25"/>
    </location>
</feature>
<protein>
    <submittedName>
        <fullName evidence="2">Uncharacterized protein</fullName>
    </submittedName>
</protein>
<keyword evidence="3" id="KW-1185">Reference proteome</keyword>
<sequence length="96" mass="11185">MSKLKSWTTAVLILLLIGLTVWYVGQNNHPFNKVDTFVYNEQGNLYWFEITGKQSSIEGTFHQRSISEEPGKVPVLDEKKVCPNRKNHRKRLRIPD</sequence>
<keyword evidence="1" id="KW-0812">Transmembrane</keyword>
<comment type="caution">
    <text evidence="2">The sequence shown here is derived from an EMBL/GenBank/DDBJ whole genome shotgun (WGS) entry which is preliminary data.</text>
</comment>
<gene>
    <name evidence="2" type="ORF">RWE15_09510</name>
</gene>
<proteinExistence type="predicted"/>
<evidence type="ECO:0000256" key="1">
    <source>
        <dbReference type="SAM" id="Phobius"/>
    </source>
</evidence>
<dbReference type="EMBL" id="JAWDIP010000003">
    <property type="protein sequence ID" value="MDY0394643.1"/>
    <property type="molecule type" value="Genomic_DNA"/>
</dbReference>
<name>A0ABU5C5P0_9BACI</name>
<accession>A0ABU5C5P0</accession>
<evidence type="ECO:0000313" key="2">
    <source>
        <dbReference type="EMBL" id="MDY0394643.1"/>
    </source>
</evidence>